<feature type="transmembrane region" description="Helical" evidence="2">
    <location>
        <begin position="422"/>
        <end position="442"/>
    </location>
</feature>
<proteinExistence type="predicted"/>
<dbReference type="AlphaFoldDB" id="A0A1H1ZMF7"/>
<keyword evidence="2" id="KW-1133">Transmembrane helix</keyword>
<keyword evidence="2" id="KW-0812">Transmembrane</keyword>
<dbReference type="STRING" id="630515.SAMN04489812_5316"/>
<organism evidence="3 4">
    <name type="scientific">Microlunatus soli</name>
    <dbReference type="NCBI Taxonomy" id="630515"/>
    <lineage>
        <taxon>Bacteria</taxon>
        <taxon>Bacillati</taxon>
        <taxon>Actinomycetota</taxon>
        <taxon>Actinomycetes</taxon>
        <taxon>Propionibacteriales</taxon>
        <taxon>Propionibacteriaceae</taxon>
        <taxon>Microlunatus</taxon>
    </lineage>
</organism>
<sequence length="523" mass="55176">MSDISGFDWWFRDRDYVLRERLADVESQAYAASARSSARLSSQLSRLQGSLESRLNALSAAFDAYVELGDLREQLAGYGDSAAIRRESLAAIAALGDGRPAQPVDDRNTGYWVAPATNALIARVTGAPDEATEARLAEADPSAEVFLVAAAGALGHGAGVAARVPALLQPTDGRLVDSQQTIWRAVVEGSYGEGLLPVLLQDWAAWMPADDGADWWGWAHREGSASGRTTLDWIEQQASAATDRPAPIEAQPEQQPVEQADQPAAQVDQRPTGSVGGLRQLVFELIDAGYGAERELLIRARALRARIENPTPGHSEEQPDGQGAADAAESSATVAQVVRASFLQAPAGSQARADLRAAVVPGLLAAIEGETPNVLHSEPTSVLVRVSGKSVPVTADGPDRQAWAAAQRVPPVTDPANGNPRLYGFAGAAGGCIVLALILAIAGVSAVLVVLLLLVGVVFGVLAGRVLLGRRAEQQEHQRQQQSNNERIEQAVRSAQQTDATQRDAVQQSAAQLDRIRAALSAG</sequence>
<accession>A0A1H1ZMF7</accession>
<feature type="compositionally biased region" description="Low complexity" evidence="1">
    <location>
        <begin position="245"/>
        <end position="269"/>
    </location>
</feature>
<dbReference type="RefSeq" id="WP_091529254.1">
    <property type="nucleotide sequence ID" value="NZ_LT629772.1"/>
</dbReference>
<evidence type="ECO:0000313" key="3">
    <source>
        <dbReference type="EMBL" id="SDT34789.1"/>
    </source>
</evidence>
<protein>
    <submittedName>
        <fullName evidence="3">Uncharacterized protein</fullName>
    </submittedName>
</protein>
<evidence type="ECO:0000256" key="2">
    <source>
        <dbReference type="SAM" id="Phobius"/>
    </source>
</evidence>
<evidence type="ECO:0000313" key="4">
    <source>
        <dbReference type="Proteomes" id="UP000199103"/>
    </source>
</evidence>
<feature type="region of interest" description="Disordered" evidence="1">
    <location>
        <begin position="309"/>
        <end position="330"/>
    </location>
</feature>
<feature type="compositionally biased region" description="Low complexity" evidence="1">
    <location>
        <begin position="320"/>
        <end position="330"/>
    </location>
</feature>
<keyword evidence="4" id="KW-1185">Reference proteome</keyword>
<reference evidence="3 4" key="1">
    <citation type="submission" date="2016-10" db="EMBL/GenBank/DDBJ databases">
        <authorList>
            <person name="de Groot N.N."/>
        </authorList>
    </citation>
    <scope>NUCLEOTIDE SEQUENCE [LARGE SCALE GENOMIC DNA]</scope>
    <source>
        <strain evidence="3 4">DSM 21800</strain>
    </source>
</reference>
<feature type="region of interest" description="Disordered" evidence="1">
    <location>
        <begin position="475"/>
        <end position="508"/>
    </location>
</feature>
<evidence type="ECO:0000256" key="1">
    <source>
        <dbReference type="SAM" id="MobiDB-lite"/>
    </source>
</evidence>
<feature type="compositionally biased region" description="Polar residues" evidence="1">
    <location>
        <begin position="493"/>
        <end position="508"/>
    </location>
</feature>
<keyword evidence="2" id="KW-0472">Membrane</keyword>
<dbReference type="EMBL" id="LT629772">
    <property type="protein sequence ID" value="SDT34789.1"/>
    <property type="molecule type" value="Genomic_DNA"/>
</dbReference>
<dbReference type="Proteomes" id="UP000199103">
    <property type="component" value="Chromosome I"/>
</dbReference>
<feature type="transmembrane region" description="Helical" evidence="2">
    <location>
        <begin position="448"/>
        <end position="468"/>
    </location>
</feature>
<feature type="region of interest" description="Disordered" evidence="1">
    <location>
        <begin position="238"/>
        <end position="273"/>
    </location>
</feature>
<gene>
    <name evidence="3" type="ORF">SAMN04489812_5316</name>
</gene>
<name>A0A1H1ZMF7_9ACTN</name>
<dbReference type="OrthoDB" id="3725792at2"/>